<comment type="caution">
    <text evidence="2">The sequence shown here is derived from an EMBL/GenBank/DDBJ whole genome shotgun (WGS) entry which is preliminary data.</text>
</comment>
<evidence type="ECO:0000313" key="3">
    <source>
        <dbReference type="Proteomes" id="UP001143674"/>
    </source>
</evidence>
<dbReference type="EMBL" id="JAIVEX010000007">
    <property type="protein sequence ID" value="MDB0522957.1"/>
    <property type="molecule type" value="Genomic_DNA"/>
</dbReference>
<dbReference type="AlphaFoldDB" id="A0AAE3T4Y5"/>
<feature type="signal peptide" evidence="1">
    <location>
        <begin position="1"/>
        <end position="24"/>
    </location>
</feature>
<dbReference type="InterPro" id="IPR011047">
    <property type="entry name" value="Quinoprotein_ADH-like_sf"/>
</dbReference>
<evidence type="ECO:0000256" key="1">
    <source>
        <dbReference type="SAM" id="SignalP"/>
    </source>
</evidence>
<evidence type="ECO:0000313" key="2">
    <source>
        <dbReference type="EMBL" id="MDB0522957.1"/>
    </source>
</evidence>
<gene>
    <name evidence="2" type="ORF">LBW55_15250</name>
</gene>
<feature type="chain" id="PRO_5042092573" evidence="1">
    <location>
        <begin position="25"/>
        <end position="613"/>
    </location>
</feature>
<name>A0AAE3T4Y5_RALSL</name>
<reference evidence="2" key="1">
    <citation type="submission" date="2021-09" db="EMBL/GenBank/DDBJ databases">
        <title>Genomic analysis of Ralstonia spp.</title>
        <authorList>
            <person name="Aburjaile F."/>
            <person name="Ariute J.C."/>
            <person name="Pais A.K.L."/>
            <person name="Albuquerque G.M.R."/>
            <person name="Silva A.M.F."/>
            <person name="Brenig B."/>
            <person name="Azevedo V."/>
            <person name="Matiuzzi M."/>
            <person name="Ramos R."/>
            <person name="Goes-Neto A."/>
            <person name="Soares S."/>
            <person name="Iseppon A.M.B."/>
            <person name="Souza E."/>
            <person name="Gama M."/>
        </authorList>
    </citation>
    <scope>NUCLEOTIDE SEQUENCE</scope>
    <source>
        <strain evidence="2">B4</strain>
    </source>
</reference>
<sequence length="613" mass="65770">MTRRQTACALLCTALASATHPAPADHPAGHLPTHYLAAPGDDAWSGRLHALHFRPPPNMRETSRPPAIWEAAEQLDARPPDTRQLWTFQQGDAIARNAVPLRWEALAPAQQKLLDGGDGHGTIRLGYLRGVRRHEIDAPQLRWRASILGAVRGAHVQLLGPPGFTLDARHTDFRQRHAKRPWTVYIGANDGMLHAFDALAGSERFAVIPDAALPAVARNTAPGQPAPTPVCRRPFAADAWTGAQWRSVLACATGAMAPGLFLVDVTSPDEETPPPLLAYDTSDDPAVGHMADPIPIAPLADDSGMQSRWFAISGNGDGHPDMESRLLLLALDQPRAVPWQPGRTAFAITVPSVASRGGLGAPAVALGTNGRVTFAYAGDRHGQVWRFDLRGTAPWPQALGRNAAERQQPLFTATSRAGLRQRIVGPILLAATAGGPLLVFTAIDPAGAATLYGVRDASHGQRKLAREHLAGRTTSEMNDAVALHADDDRPIDAGWRIDLPAGHAPDDLVSAGQGSLLLITHDADGRSRAYLLDPRSGLPVDGKLRSGRVLASEPLITVHAAQPVTQADGSSTQVIQTQLWQAVGNRLQAMATDRQSRRLGRLNWREVLEEGMR</sequence>
<dbReference type="SUPFAM" id="SSF50998">
    <property type="entry name" value="Quinoprotein alcohol dehydrogenase-like"/>
    <property type="match status" value="1"/>
</dbReference>
<proteinExistence type="predicted"/>
<dbReference type="RefSeq" id="WP_184850657.1">
    <property type="nucleotide sequence ID" value="NZ_JABZEH010000001.1"/>
</dbReference>
<organism evidence="2 3">
    <name type="scientific">Ralstonia solanacearum</name>
    <name type="common">Pseudomonas solanacearum</name>
    <dbReference type="NCBI Taxonomy" id="305"/>
    <lineage>
        <taxon>Bacteria</taxon>
        <taxon>Pseudomonadati</taxon>
        <taxon>Pseudomonadota</taxon>
        <taxon>Betaproteobacteria</taxon>
        <taxon>Burkholderiales</taxon>
        <taxon>Burkholderiaceae</taxon>
        <taxon>Ralstonia</taxon>
        <taxon>Ralstonia solanacearum species complex</taxon>
    </lineage>
</organism>
<keyword evidence="1" id="KW-0732">Signal</keyword>
<protein>
    <submittedName>
        <fullName evidence="2">Pilus assembly protein PilY</fullName>
    </submittedName>
</protein>
<dbReference type="Proteomes" id="UP001143674">
    <property type="component" value="Unassembled WGS sequence"/>
</dbReference>
<accession>A0AAE3T4Y5</accession>